<proteinExistence type="predicted"/>
<organism evidence="1 2">
    <name type="scientific">Orbilia oligospora</name>
    <name type="common">Nematode-trapping fungus</name>
    <name type="synonym">Arthrobotrys oligospora</name>
    <dbReference type="NCBI Taxonomy" id="2813651"/>
    <lineage>
        <taxon>Eukaryota</taxon>
        <taxon>Fungi</taxon>
        <taxon>Dikarya</taxon>
        <taxon>Ascomycota</taxon>
        <taxon>Pezizomycotina</taxon>
        <taxon>Orbiliomycetes</taxon>
        <taxon>Orbiliales</taxon>
        <taxon>Orbiliaceae</taxon>
        <taxon>Orbilia</taxon>
    </lineage>
</organism>
<accession>A0A7C8P039</accession>
<name>A0A7C8P039_ORBOL</name>
<sequence>MLMHCPVGGGLGWIKAGRSPGYNLAAQHIATAFRPDIGIDKVGGHLIPIRILLMDVDVDPANISGNSSTEYFIIDTHAHIYLRVLLNTVLGIVPEQESLFTDVPRFILGILELEPEMH</sequence>
<dbReference type="Proteomes" id="UP000297595">
    <property type="component" value="Unassembled WGS sequence"/>
</dbReference>
<gene>
    <name evidence="1" type="ORF">EYR41_001814</name>
</gene>
<dbReference type="AlphaFoldDB" id="A0A7C8P039"/>
<reference evidence="1 2" key="1">
    <citation type="submission" date="2019-03" db="EMBL/GenBank/DDBJ databases">
        <title>Nematode-trapping fungi genome.</title>
        <authorList>
            <person name="Vidal-Diez De Ulzurrun G."/>
        </authorList>
    </citation>
    <scope>NUCLEOTIDE SEQUENCE [LARGE SCALE GENOMIC DNA]</scope>
    <source>
        <strain evidence="1 2">TWF154</strain>
    </source>
</reference>
<evidence type="ECO:0000313" key="2">
    <source>
        <dbReference type="Proteomes" id="UP000297595"/>
    </source>
</evidence>
<evidence type="ECO:0000313" key="1">
    <source>
        <dbReference type="EMBL" id="TGJ74856.1"/>
    </source>
</evidence>
<comment type="caution">
    <text evidence="1">The sequence shown here is derived from an EMBL/GenBank/DDBJ whole genome shotgun (WGS) entry which is preliminary data.</text>
</comment>
<dbReference type="EMBL" id="SOZJ01000001">
    <property type="protein sequence ID" value="TGJ74856.1"/>
    <property type="molecule type" value="Genomic_DNA"/>
</dbReference>
<protein>
    <submittedName>
        <fullName evidence="1">Uncharacterized protein</fullName>
    </submittedName>
</protein>